<evidence type="ECO:0000313" key="1">
    <source>
        <dbReference type="EMBL" id="PIS09673.1"/>
    </source>
</evidence>
<protein>
    <submittedName>
        <fullName evidence="1">Uncharacterized protein</fullName>
    </submittedName>
</protein>
<gene>
    <name evidence="1" type="ORF">COT75_00555</name>
</gene>
<proteinExistence type="predicted"/>
<sequence length="72" mass="8183">MSENEKQLPDEIYGIPIETWYSLSEKQRTGIVTIAVLGNPLLLLENGLLEILAKGNFTKPEFTMYTNIPEEQ</sequence>
<organism evidence="1 2">
    <name type="scientific">Candidatus Beckwithbacteria bacterium CG10_big_fil_rev_8_21_14_0_10_34_10</name>
    <dbReference type="NCBI Taxonomy" id="1974495"/>
    <lineage>
        <taxon>Bacteria</taxon>
        <taxon>Candidatus Beckwithiibacteriota</taxon>
    </lineage>
</organism>
<dbReference type="EMBL" id="PEZT01000001">
    <property type="protein sequence ID" value="PIS09673.1"/>
    <property type="molecule type" value="Genomic_DNA"/>
</dbReference>
<dbReference type="Proteomes" id="UP000230093">
    <property type="component" value="Unassembled WGS sequence"/>
</dbReference>
<reference evidence="2" key="1">
    <citation type="submission" date="2017-09" db="EMBL/GenBank/DDBJ databases">
        <title>Depth-based differentiation of microbial function through sediment-hosted aquifers and enrichment of novel symbionts in the deep terrestrial subsurface.</title>
        <authorList>
            <person name="Probst A.J."/>
            <person name="Ladd B."/>
            <person name="Jarett J.K."/>
            <person name="Geller-Mcgrath D.E."/>
            <person name="Sieber C.M.K."/>
            <person name="Emerson J.B."/>
            <person name="Anantharaman K."/>
            <person name="Thomas B.C."/>
            <person name="Malmstrom R."/>
            <person name="Stieglmeier M."/>
            <person name="Klingl A."/>
            <person name="Woyke T."/>
            <person name="Ryan C.M."/>
            <person name="Banfield J.F."/>
        </authorList>
    </citation>
    <scope>NUCLEOTIDE SEQUENCE [LARGE SCALE GENOMIC DNA]</scope>
</reference>
<evidence type="ECO:0000313" key="2">
    <source>
        <dbReference type="Proteomes" id="UP000230093"/>
    </source>
</evidence>
<accession>A0A2H0WAI9</accession>
<name>A0A2H0WAI9_9BACT</name>
<dbReference type="AlphaFoldDB" id="A0A2H0WAI9"/>
<comment type="caution">
    <text evidence="1">The sequence shown here is derived from an EMBL/GenBank/DDBJ whole genome shotgun (WGS) entry which is preliminary data.</text>
</comment>